<sequence length="60" mass="7453">MIRLRVEIYTTVHFYFLTRLYIFMYSEYRLATYYTNTLRCFSFLFFGLSPTILYTTLLTY</sequence>
<name>A0A2T3ZD69_TRIA4</name>
<gene>
    <name evidence="2" type="ORF">M441DRAFT_394176</name>
</gene>
<accession>A0A2T3ZD69</accession>
<keyword evidence="3" id="KW-1185">Reference proteome</keyword>
<feature type="transmembrane region" description="Helical" evidence="1">
    <location>
        <begin position="37"/>
        <end position="57"/>
    </location>
</feature>
<evidence type="ECO:0000256" key="1">
    <source>
        <dbReference type="SAM" id="Phobius"/>
    </source>
</evidence>
<protein>
    <submittedName>
        <fullName evidence="2">Uncharacterized protein</fullName>
    </submittedName>
</protein>
<dbReference type="AlphaFoldDB" id="A0A2T3ZD69"/>
<evidence type="ECO:0000313" key="2">
    <source>
        <dbReference type="EMBL" id="PTB42720.1"/>
    </source>
</evidence>
<dbReference type="EMBL" id="KZ679260">
    <property type="protein sequence ID" value="PTB42720.1"/>
    <property type="molecule type" value="Genomic_DNA"/>
</dbReference>
<keyword evidence="1" id="KW-0812">Transmembrane</keyword>
<proteinExistence type="predicted"/>
<organism evidence="2 3">
    <name type="scientific">Trichoderma asperellum (strain ATCC 204424 / CBS 433.97 / NBRC 101777)</name>
    <dbReference type="NCBI Taxonomy" id="1042311"/>
    <lineage>
        <taxon>Eukaryota</taxon>
        <taxon>Fungi</taxon>
        <taxon>Dikarya</taxon>
        <taxon>Ascomycota</taxon>
        <taxon>Pezizomycotina</taxon>
        <taxon>Sordariomycetes</taxon>
        <taxon>Hypocreomycetidae</taxon>
        <taxon>Hypocreales</taxon>
        <taxon>Hypocreaceae</taxon>
        <taxon>Trichoderma</taxon>
    </lineage>
</organism>
<keyword evidence="1" id="KW-1133">Transmembrane helix</keyword>
<evidence type="ECO:0000313" key="3">
    <source>
        <dbReference type="Proteomes" id="UP000240493"/>
    </source>
</evidence>
<reference evidence="2 3" key="1">
    <citation type="submission" date="2016-07" db="EMBL/GenBank/DDBJ databases">
        <title>Multiple horizontal gene transfer events from other fungi enriched the ability of initially mycotrophic Trichoderma (Ascomycota) to feed on dead plant biomass.</title>
        <authorList>
            <consortium name="DOE Joint Genome Institute"/>
            <person name="Aerts A."/>
            <person name="Atanasova L."/>
            <person name="Chenthamara K."/>
            <person name="Zhang J."/>
            <person name="Grujic M."/>
            <person name="Henrissat B."/>
            <person name="Kuo A."/>
            <person name="Salamov A."/>
            <person name="Lipzen A."/>
            <person name="Labutti K."/>
            <person name="Barry K."/>
            <person name="Miao Y."/>
            <person name="Rahimi M.J."/>
            <person name="Shen Q."/>
            <person name="Grigoriev I.V."/>
            <person name="Kubicek C.P."/>
            <person name="Druzhinina I.S."/>
        </authorList>
    </citation>
    <scope>NUCLEOTIDE SEQUENCE [LARGE SCALE GENOMIC DNA]</scope>
    <source>
        <strain evidence="2 3">CBS 433.97</strain>
    </source>
</reference>
<dbReference type="Proteomes" id="UP000240493">
    <property type="component" value="Unassembled WGS sequence"/>
</dbReference>
<keyword evidence="1" id="KW-0472">Membrane</keyword>